<keyword evidence="1" id="KW-0472">Membrane</keyword>
<feature type="transmembrane region" description="Helical" evidence="1">
    <location>
        <begin position="53"/>
        <end position="77"/>
    </location>
</feature>
<proteinExistence type="predicted"/>
<gene>
    <name evidence="2" type="ORF">XELAEV_18039110mg</name>
</gene>
<evidence type="ECO:0000313" key="2">
    <source>
        <dbReference type="EMBL" id="OCT67806.1"/>
    </source>
</evidence>
<dbReference type="AlphaFoldDB" id="A0A974C822"/>
<name>A0A974C822_XENLA</name>
<dbReference type="Proteomes" id="UP000694892">
    <property type="component" value="Chromosome 8L"/>
</dbReference>
<reference evidence="3" key="1">
    <citation type="journal article" date="2016" name="Nature">
        <title>Genome evolution in the allotetraploid frog Xenopus laevis.</title>
        <authorList>
            <person name="Session A.M."/>
            <person name="Uno Y."/>
            <person name="Kwon T."/>
            <person name="Chapman J.A."/>
            <person name="Toyoda A."/>
            <person name="Takahashi S."/>
            <person name="Fukui A."/>
            <person name="Hikosaka A."/>
            <person name="Suzuki A."/>
            <person name="Kondo M."/>
            <person name="van Heeringen S.J."/>
            <person name="Quigley I."/>
            <person name="Heinz S."/>
            <person name="Ogino H."/>
            <person name="Ochi H."/>
            <person name="Hellsten U."/>
            <person name="Lyons J.B."/>
            <person name="Simakov O."/>
            <person name="Putnam N."/>
            <person name="Stites J."/>
            <person name="Kuroki Y."/>
            <person name="Tanaka T."/>
            <person name="Michiue T."/>
            <person name="Watanabe M."/>
            <person name="Bogdanovic O."/>
            <person name="Lister R."/>
            <person name="Georgiou G."/>
            <person name="Paranjpe S.S."/>
            <person name="van Kruijsbergen I."/>
            <person name="Shu S."/>
            <person name="Carlson J."/>
            <person name="Kinoshita T."/>
            <person name="Ohta Y."/>
            <person name="Mawaribuchi S."/>
            <person name="Jenkins J."/>
            <person name="Grimwood J."/>
            <person name="Schmutz J."/>
            <person name="Mitros T."/>
            <person name="Mozaffari S.V."/>
            <person name="Suzuki Y."/>
            <person name="Haramoto Y."/>
            <person name="Yamamoto T.S."/>
            <person name="Takagi C."/>
            <person name="Heald R."/>
            <person name="Miller K."/>
            <person name="Haudenschild C."/>
            <person name="Kitzman J."/>
            <person name="Nakayama T."/>
            <person name="Izutsu Y."/>
            <person name="Robert J."/>
            <person name="Fortriede J."/>
            <person name="Burns K."/>
            <person name="Lotay V."/>
            <person name="Karimi K."/>
            <person name="Yasuoka Y."/>
            <person name="Dichmann D.S."/>
            <person name="Flajnik M.F."/>
            <person name="Houston D.W."/>
            <person name="Shendure J."/>
            <person name="DuPasquier L."/>
            <person name="Vize P.D."/>
            <person name="Zorn A.M."/>
            <person name="Ito M."/>
            <person name="Marcotte E.M."/>
            <person name="Wallingford J.B."/>
            <person name="Ito Y."/>
            <person name="Asashima M."/>
            <person name="Ueno N."/>
            <person name="Matsuda Y."/>
            <person name="Veenstra G.J."/>
            <person name="Fujiyama A."/>
            <person name="Harland R.M."/>
            <person name="Taira M."/>
            <person name="Rokhsar D.S."/>
        </authorList>
    </citation>
    <scope>NUCLEOTIDE SEQUENCE [LARGE SCALE GENOMIC DNA]</scope>
    <source>
        <strain evidence="3">J</strain>
    </source>
</reference>
<dbReference type="EMBL" id="CM004480">
    <property type="protein sequence ID" value="OCT67806.1"/>
    <property type="molecule type" value="Genomic_DNA"/>
</dbReference>
<evidence type="ECO:0000313" key="3">
    <source>
        <dbReference type="Proteomes" id="UP000694892"/>
    </source>
</evidence>
<evidence type="ECO:0000256" key="1">
    <source>
        <dbReference type="SAM" id="Phobius"/>
    </source>
</evidence>
<protein>
    <submittedName>
        <fullName evidence="2">Uncharacterized protein</fullName>
    </submittedName>
</protein>
<organism evidence="2 3">
    <name type="scientific">Xenopus laevis</name>
    <name type="common">African clawed frog</name>
    <dbReference type="NCBI Taxonomy" id="8355"/>
    <lineage>
        <taxon>Eukaryota</taxon>
        <taxon>Metazoa</taxon>
        <taxon>Chordata</taxon>
        <taxon>Craniata</taxon>
        <taxon>Vertebrata</taxon>
        <taxon>Euteleostomi</taxon>
        <taxon>Amphibia</taxon>
        <taxon>Batrachia</taxon>
        <taxon>Anura</taxon>
        <taxon>Pipoidea</taxon>
        <taxon>Pipidae</taxon>
        <taxon>Xenopodinae</taxon>
        <taxon>Xenopus</taxon>
        <taxon>Xenopus</taxon>
    </lineage>
</organism>
<sequence length="91" mass="10603">MKDLATNLMLNHMLLATHTPTRSKKVGGESLSGFKITSKVHLFLYKINLFALYLYYSCITRSYISSCFFVVFFYAFYHKLMPELTQPTVFL</sequence>
<accession>A0A974C822</accession>
<keyword evidence="1" id="KW-0812">Transmembrane</keyword>
<keyword evidence="1" id="KW-1133">Transmembrane helix</keyword>